<dbReference type="PROSITE" id="PS50048">
    <property type="entry name" value="ZN2_CY6_FUNGAL_2"/>
    <property type="match status" value="1"/>
</dbReference>
<dbReference type="InterPro" id="IPR001138">
    <property type="entry name" value="Zn2Cys6_DnaBD"/>
</dbReference>
<evidence type="ECO:0000256" key="8">
    <source>
        <dbReference type="SAM" id="MobiDB-lite"/>
    </source>
</evidence>
<evidence type="ECO:0000256" key="2">
    <source>
        <dbReference type="ARBA" id="ARBA00022723"/>
    </source>
</evidence>
<dbReference type="RefSeq" id="XP_062792224.1">
    <property type="nucleotide sequence ID" value="XM_062936173.1"/>
</dbReference>
<accession>A0ABZ1D1Q7</accession>
<dbReference type="InterPro" id="IPR051615">
    <property type="entry name" value="Transcr_Regulatory_Elem"/>
</dbReference>
<keyword evidence="5" id="KW-0238">DNA-binding</keyword>
<dbReference type="GeneID" id="87956587"/>
<dbReference type="EMBL" id="CP141885">
    <property type="protein sequence ID" value="WRT67484.1"/>
    <property type="molecule type" value="Genomic_DNA"/>
</dbReference>
<dbReference type="Pfam" id="PF04082">
    <property type="entry name" value="Fungal_trans"/>
    <property type="match status" value="1"/>
</dbReference>
<evidence type="ECO:0000256" key="5">
    <source>
        <dbReference type="ARBA" id="ARBA00023125"/>
    </source>
</evidence>
<dbReference type="PROSITE" id="PS00463">
    <property type="entry name" value="ZN2_CY6_FUNGAL_1"/>
    <property type="match status" value="1"/>
</dbReference>
<keyword evidence="6" id="KW-0804">Transcription</keyword>
<feature type="region of interest" description="Disordered" evidence="8">
    <location>
        <begin position="85"/>
        <end position="162"/>
    </location>
</feature>
<dbReference type="PANTHER" id="PTHR31313">
    <property type="entry name" value="TY1 ENHANCER ACTIVATOR"/>
    <property type="match status" value="1"/>
</dbReference>
<dbReference type="InterPro" id="IPR007219">
    <property type="entry name" value="XnlR_reg_dom"/>
</dbReference>
<evidence type="ECO:0000256" key="4">
    <source>
        <dbReference type="ARBA" id="ARBA00023015"/>
    </source>
</evidence>
<sequence length="717" mass="79703">MSPAVSSEGTPSAGPSSAKNRRKVAHVASACDRCRQRKVRCNGEQPCQVCLEKGADCTNRSTDKRRTKSELEDVKDRLTALEGLFAAHVPNQQQSRPRKRLYHSRTSSPSQMSAAQSTTTSPVDNTSLQASSPVGQPSFILEDLFPPLPADASTQPKTPRFPAISLSSTSFDRLKPTSENGPSVQYGATSIWTHDNYERLITGPSDSRGAELMPGEWVDWSKNLPPSLVPVLSKTVHDQAIDHYAAYYAPWCMVVEIDAFKRDLVTCNKSSIHVRNTSPPRWTTHYSPFLHNVVLWMGLYYNREAWPDVSRVFAESLVSHCTSLLAAEFHRPPLSALRAVNLFGTCLAQPPLGSHDYGYVYYGMTVAMNQVLGLDINCEAYVSQGRMTSVELESRNAAYWAAYLYDLLRAIAAGRNPMIAKSVTDIQVPIIKPESDDAPWYSSSSSIGQETRLGYTLNGVKSMKSTVFHWTAKLGCLLARVVETLYSTKTEASDRDEVIDQISFSLDEWYKAQPFRNPETLPLPHIILLHLTYHLTRIFLFRPFYRATTRLDNYPSAQCDQAAEAILGLLKLFDRYHGLRYGTGTFLNATFTSATVFLLRAVEDQEVGSGGSGSQSTKDIEEITYFMSQLAITFHEAGRGLKILQSLRSEWLPMLNHDNIPMDTITQTLSETLQPNGADSQGGNGNAMTNMNYQNFMLDFPLDEGLYNALLSFVGGT</sequence>
<keyword evidence="3" id="KW-0862">Zinc</keyword>
<evidence type="ECO:0000256" key="6">
    <source>
        <dbReference type="ARBA" id="ARBA00023163"/>
    </source>
</evidence>
<evidence type="ECO:0000256" key="3">
    <source>
        <dbReference type="ARBA" id="ARBA00022833"/>
    </source>
</evidence>
<proteinExistence type="predicted"/>
<gene>
    <name evidence="10" type="ORF">IL334_004456</name>
</gene>
<keyword evidence="11" id="KW-1185">Reference proteome</keyword>
<evidence type="ECO:0000256" key="1">
    <source>
        <dbReference type="ARBA" id="ARBA00004123"/>
    </source>
</evidence>
<comment type="subcellular location">
    <subcellularLocation>
        <location evidence="1">Nucleus</location>
    </subcellularLocation>
</comment>
<evidence type="ECO:0000256" key="7">
    <source>
        <dbReference type="ARBA" id="ARBA00023242"/>
    </source>
</evidence>
<feature type="domain" description="Zn(2)-C6 fungal-type" evidence="9">
    <location>
        <begin position="30"/>
        <end position="59"/>
    </location>
</feature>
<evidence type="ECO:0000313" key="11">
    <source>
        <dbReference type="Proteomes" id="UP001329825"/>
    </source>
</evidence>
<dbReference type="SMART" id="SM00066">
    <property type="entry name" value="GAL4"/>
    <property type="match status" value="1"/>
</dbReference>
<protein>
    <recommendedName>
        <fullName evidence="9">Zn(2)-C6 fungal-type domain-containing protein</fullName>
    </recommendedName>
</protein>
<dbReference type="CDD" id="cd12148">
    <property type="entry name" value="fungal_TF_MHR"/>
    <property type="match status" value="1"/>
</dbReference>
<feature type="compositionally biased region" description="Low complexity" evidence="8">
    <location>
        <begin position="106"/>
        <end position="122"/>
    </location>
</feature>
<evidence type="ECO:0000313" key="10">
    <source>
        <dbReference type="EMBL" id="WRT67484.1"/>
    </source>
</evidence>
<dbReference type="Proteomes" id="UP001329825">
    <property type="component" value="Chromosome 5"/>
</dbReference>
<dbReference type="PANTHER" id="PTHR31313:SF81">
    <property type="entry name" value="TY1 ENHANCER ACTIVATOR"/>
    <property type="match status" value="1"/>
</dbReference>
<keyword evidence="4" id="KW-0805">Transcription regulation</keyword>
<dbReference type="InterPro" id="IPR036864">
    <property type="entry name" value="Zn2-C6_fun-type_DNA-bd_sf"/>
</dbReference>
<dbReference type="Pfam" id="PF00172">
    <property type="entry name" value="Zn_clus"/>
    <property type="match status" value="1"/>
</dbReference>
<keyword evidence="7" id="KW-0539">Nucleus</keyword>
<dbReference type="CDD" id="cd00067">
    <property type="entry name" value="GAL4"/>
    <property type="match status" value="1"/>
</dbReference>
<name>A0ABZ1D1Q7_9TREE</name>
<keyword evidence="2" id="KW-0479">Metal-binding</keyword>
<evidence type="ECO:0000259" key="9">
    <source>
        <dbReference type="PROSITE" id="PS50048"/>
    </source>
</evidence>
<dbReference type="Gene3D" id="4.10.240.10">
    <property type="entry name" value="Zn(2)-C6 fungal-type DNA-binding domain"/>
    <property type="match status" value="1"/>
</dbReference>
<reference evidence="10 11" key="1">
    <citation type="submission" date="2024-01" db="EMBL/GenBank/DDBJ databases">
        <title>Comparative genomics of Cryptococcus and Kwoniella reveals pathogenesis evolution and contrasting modes of karyotype evolution via chromosome fusion or intercentromeric recombination.</title>
        <authorList>
            <person name="Coelho M.A."/>
            <person name="David-Palma M."/>
            <person name="Shea T."/>
            <person name="Bowers K."/>
            <person name="McGinley-Smith S."/>
            <person name="Mohammad A.W."/>
            <person name="Gnirke A."/>
            <person name="Yurkov A.M."/>
            <person name="Nowrousian M."/>
            <person name="Sun S."/>
            <person name="Cuomo C.A."/>
            <person name="Heitman J."/>
        </authorList>
    </citation>
    <scope>NUCLEOTIDE SEQUENCE [LARGE SCALE GENOMIC DNA]</scope>
    <source>
        <strain evidence="10">CBS 11374</strain>
    </source>
</reference>
<dbReference type="SUPFAM" id="SSF57701">
    <property type="entry name" value="Zn2/Cys6 DNA-binding domain"/>
    <property type="match status" value="1"/>
</dbReference>
<feature type="region of interest" description="Disordered" evidence="8">
    <location>
        <begin position="1"/>
        <end position="23"/>
    </location>
</feature>
<organism evidence="10 11">
    <name type="scientific">Kwoniella shivajii</name>
    <dbReference type="NCBI Taxonomy" id="564305"/>
    <lineage>
        <taxon>Eukaryota</taxon>
        <taxon>Fungi</taxon>
        <taxon>Dikarya</taxon>
        <taxon>Basidiomycota</taxon>
        <taxon>Agaricomycotina</taxon>
        <taxon>Tremellomycetes</taxon>
        <taxon>Tremellales</taxon>
        <taxon>Cryptococcaceae</taxon>
        <taxon>Kwoniella</taxon>
    </lineage>
</organism>
<feature type="compositionally biased region" description="Polar residues" evidence="8">
    <location>
        <begin position="1"/>
        <end position="18"/>
    </location>
</feature>
<feature type="compositionally biased region" description="Polar residues" evidence="8">
    <location>
        <begin position="123"/>
        <end position="135"/>
    </location>
</feature>